<dbReference type="Proteomes" id="UP000182658">
    <property type="component" value="Unassembled WGS sequence"/>
</dbReference>
<reference evidence="1 2" key="1">
    <citation type="submission" date="2016-10" db="EMBL/GenBank/DDBJ databases">
        <title>Draft genome sequence of Coniochaeta ligniaria NRRL30616, a lignocellulolytic fungus for bioabatement of inhibitors in plant biomass hydrolysates.</title>
        <authorList>
            <consortium name="DOE Joint Genome Institute"/>
            <person name="Jimenez D.J."/>
            <person name="Hector R.E."/>
            <person name="Riley R."/>
            <person name="Sun H."/>
            <person name="Grigoriev I.V."/>
            <person name="Van Elsas J.D."/>
            <person name="Nichols N.N."/>
        </authorList>
    </citation>
    <scope>NUCLEOTIDE SEQUENCE [LARGE SCALE GENOMIC DNA]</scope>
    <source>
        <strain evidence="1 2">NRRL 30616</strain>
    </source>
</reference>
<dbReference type="AlphaFoldDB" id="A0A1J7IA21"/>
<protein>
    <submittedName>
        <fullName evidence="1">Uncharacterized protein</fullName>
    </submittedName>
</protein>
<keyword evidence="2" id="KW-1185">Reference proteome</keyword>
<accession>A0A1J7IA21</accession>
<dbReference type="EMBL" id="KV875103">
    <property type="protein sequence ID" value="OIW24535.1"/>
    <property type="molecule type" value="Genomic_DNA"/>
</dbReference>
<sequence length="377" mass="43243">YCHIIPVSFLQARPDYQESQFSLLGRSLLVLGTMELSPSLWRQLPLEVKEFIFTEFMSKHALHFALVDEKSWYFDVSHGLPLTSWGDGDIKSGYVSQQVLNATGIEARRAARRTYIEEALVRYNRCPAVVDRATDLLCLVYSLSGGTTVTAEMWGKFDFSLGIADTFGCFRRAGVLITEDMWFGVLEHWFPIQRFGPPHHSMMDYRLHTWQLHSFMDCFADLRMFCMVLINITEDDWNEYYARFPVAFHDYTGSYVEVYEKPIHPEVQLVRRVDAQMGNRLRVSLLLGLLENARLKLSPTRDLRLRVLARKPVQQGGTVNYATPIPEDEDYSGVTLGPKDPEEKWVKQALDTIMSESARNYELDAIANASARDDSAE</sequence>
<name>A0A1J7IA21_9PEZI</name>
<gene>
    <name evidence="1" type="ORF">CONLIGDRAFT_691870</name>
</gene>
<proteinExistence type="predicted"/>
<organism evidence="1 2">
    <name type="scientific">Coniochaeta ligniaria NRRL 30616</name>
    <dbReference type="NCBI Taxonomy" id="1408157"/>
    <lineage>
        <taxon>Eukaryota</taxon>
        <taxon>Fungi</taxon>
        <taxon>Dikarya</taxon>
        <taxon>Ascomycota</taxon>
        <taxon>Pezizomycotina</taxon>
        <taxon>Sordariomycetes</taxon>
        <taxon>Sordariomycetidae</taxon>
        <taxon>Coniochaetales</taxon>
        <taxon>Coniochaetaceae</taxon>
        <taxon>Coniochaeta</taxon>
    </lineage>
</organism>
<feature type="non-terminal residue" evidence="1">
    <location>
        <position position="1"/>
    </location>
</feature>
<dbReference type="InParanoid" id="A0A1J7IA21"/>
<evidence type="ECO:0000313" key="1">
    <source>
        <dbReference type="EMBL" id="OIW24535.1"/>
    </source>
</evidence>
<evidence type="ECO:0000313" key="2">
    <source>
        <dbReference type="Proteomes" id="UP000182658"/>
    </source>
</evidence>